<sequence length="250" mass="28713">MEKHPLQYFKDLITRNRIGNERINFINSQDYGTVINRDYKNGFIQYAVMDSLNEDSAAELITVTFIEHLESKINSEMFNVLDHIDNSLLSIDDEKKQGVYLKTIYKTLNSLILYAEQLEDLNQYIFIAYTLKDLKAELIDKYGIDDDAIAQKKINLPTSAQTSHKLQWMGKSKVLITLFYDLYSNVENGGEPLIRATKEQVKNFLLNNFIESDGQPLSPSSVDTILTPSKESKRALKGDRIDTSKLKEKK</sequence>
<protein>
    <submittedName>
        <fullName evidence="1">Uncharacterized protein</fullName>
    </submittedName>
</protein>
<dbReference type="Proteomes" id="UP000253410">
    <property type="component" value="Unassembled WGS sequence"/>
</dbReference>
<evidence type="ECO:0000313" key="1">
    <source>
        <dbReference type="EMBL" id="RBL93343.1"/>
    </source>
</evidence>
<dbReference type="RefSeq" id="WP_113615940.1">
    <property type="nucleotide sequence ID" value="NZ_QFFJ01000001.1"/>
</dbReference>
<organism evidence="1 2">
    <name type="scientific">Chitinophaga flava</name>
    <dbReference type="NCBI Taxonomy" id="2259036"/>
    <lineage>
        <taxon>Bacteria</taxon>
        <taxon>Pseudomonadati</taxon>
        <taxon>Bacteroidota</taxon>
        <taxon>Chitinophagia</taxon>
        <taxon>Chitinophagales</taxon>
        <taxon>Chitinophagaceae</taxon>
        <taxon>Chitinophaga</taxon>
    </lineage>
</organism>
<evidence type="ECO:0000313" key="2">
    <source>
        <dbReference type="Proteomes" id="UP000253410"/>
    </source>
</evidence>
<name>A0A365Y435_9BACT</name>
<gene>
    <name evidence="1" type="ORF">DF182_12520</name>
</gene>
<dbReference type="EMBL" id="QFFJ01000001">
    <property type="protein sequence ID" value="RBL93343.1"/>
    <property type="molecule type" value="Genomic_DNA"/>
</dbReference>
<proteinExistence type="predicted"/>
<keyword evidence="2" id="KW-1185">Reference proteome</keyword>
<comment type="caution">
    <text evidence="1">The sequence shown here is derived from an EMBL/GenBank/DDBJ whole genome shotgun (WGS) entry which is preliminary data.</text>
</comment>
<dbReference type="AlphaFoldDB" id="A0A365Y435"/>
<dbReference type="OrthoDB" id="653061at2"/>
<reference evidence="1 2" key="1">
    <citation type="submission" date="2018-05" db="EMBL/GenBank/DDBJ databases">
        <title>Chitinophaga sp. K3CV102501T nov., isolated from isolated from a monsoon evergreen broad-leaved forest soil.</title>
        <authorList>
            <person name="Lv Y."/>
        </authorList>
    </citation>
    <scope>NUCLEOTIDE SEQUENCE [LARGE SCALE GENOMIC DNA]</scope>
    <source>
        <strain evidence="1 2">GDMCC 1.1325</strain>
    </source>
</reference>
<accession>A0A365Y435</accession>